<dbReference type="SUPFAM" id="SSF160088">
    <property type="entry name" value="NRDP1 C-terminal domain-like"/>
    <property type="match status" value="1"/>
</dbReference>
<dbReference type="InterPro" id="IPR017907">
    <property type="entry name" value="Znf_RING_CS"/>
</dbReference>
<dbReference type="InterPro" id="IPR037255">
    <property type="entry name" value="NRDP1_C"/>
</dbReference>
<dbReference type="Pfam" id="PF08941">
    <property type="entry name" value="USP8_interact"/>
    <property type="match status" value="1"/>
</dbReference>
<evidence type="ECO:0000256" key="4">
    <source>
        <dbReference type="ARBA" id="ARBA00015711"/>
    </source>
</evidence>
<dbReference type="PROSITE" id="PS00518">
    <property type="entry name" value="ZF_RING_1"/>
    <property type="match status" value="1"/>
</dbReference>
<keyword evidence="5" id="KW-0808">Transferase</keyword>
<evidence type="ECO:0000256" key="1">
    <source>
        <dbReference type="ARBA" id="ARBA00000900"/>
    </source>
</evidence>
<dbReference type="SMART" id="SM00184">
    <property type="entry name" value="RING"/>
    <property type="match status" value="1"/>
</dbReference>
<evidence type="ECO:0000313" key="14">
    <source>
        <dbReference type="EMBL" id="KAI6650954.1"/>
    </source>
</evidence>
<dbReference type="EMBL" id="JAKMXF010000309">
    <property type="protein sequence ID" value="KAI6650954.1"/>
    <property type="molecule type" value="Genomic_DNA"/>
</dbReference>
<proteinExistence type="predicted"/>
<protein>
    <recommendedName>
        <fullName evidence="4">E3 ubiquitin-protein ligase NRDP1</fullName>
        <ecNumber evidence="3">2.3.2.27</ecNumber>
    </recommendedName>
    <alternativeName>
        <fullName evidence="10">RING finger protein 41</fullName>
    </alternativeName>
    <alternativeName>
        <fullName evidence="11">RING-type E3 ubiquitin transferase NRDP1</fullName>
    </alternativeName>
</protein>
<dbReference type="PROSITE" id="PS50089">
    <property type="entry name" value="ZF_RING_2"/>
    <property type="match status" value="1"/>
</dbReference>
<dbReference type="GO" id="GO:0043122">
    <property type="term" value="P:regulation of canonical NF-kappaB signal transduction"/>
    <property type="evidence" value="ECO:0007669"/>
    <property type="project" value="TreeGrafter"/>
</dbReference>
<comment type="catalytic activity">
    <reaction evidence="1">
        <text>S-ubiquitinyl-[E2 ubiquitin-conjugating enzyme]-L-cysteine + [acceptor protein]-L-lysine = [E2 ubiquitin-conjugating enzyme]-L-cysteine + N(6)-ubiquitinyl-[acceptor protein]-L-lysine.</text>
        <dbReference type="EC" id="2.3.2.27"/>
    </reaction>
</comment>
<evidence type="ECO:0000256" key="6">
    <source>
        <dbReference type="ARBA" id="ARBA00022723"/>
    </source>
</evidence>
<keyword evidence="8" id="KW-0833">Ubl conjugation pathway</keyword>
<dbReference type="InterPro" id="IPR013083">
    <property type="entry name" value="Znf_RING/FYVE/PHD"/>
</dbReference>
<dbReference type="EC" id="2.3.2.27" evidence="3"/>
<evidence type="ECO:0000256" key="3">
    <source>
        <dbReference type="ARBA" id="ARBA00012483"/>
    </source>
</evidence>
<dbReference type="GO" id="GO:0061630">
    <property type="term" value="F:ubiquitin protein ligase activity"/>
    <property type="evidence" value="ECO:0007669"/>
    <property type="project" value="UniProtKB-EC"/>
</dbReference>
<name>A0AAV7JQ32_9METZ</name>
<evidence type="ECO:0000256" key="12">
    <source>
        <dbReference type="PROSITE-ProRule" id="PRU00175"/>
    </source>
</evidence>
<dbReference type="InterPro" id="IPR001841">
    <property type="entry name" value="Znf_RING"/>
</dbReference>
<reference evidence="14 15" key="1">
    <citation type="journal article" date="2023" name="BMC Biol.">
        <title>The compact genome of the sponge Oopsacas minuta (Hexactinellida) is lacking key metazoan core genes.</title>
        <authorList>
            <person name="Santini S."/>
            <person name="Schenkelaars Q."/>
            <person name="Jourda C."/>
            <person name="Duchesne M."/>
            <person name="Belahbib H."/>
            <person name="Rocher C."/>
            <person name="Selva M."/>
            <person name="Riesgo A."/>
            <person name="Vervoort M."/>
            <person name="Leys S.P."/>
            <person name="Kodjabachian L."/>
            <person name="Le Bivic A."/>
            <person name="Borchiellini C."/>
            <person name="Claverie J.M."/>
            <person name="Renard E."/>
        </authorList>
    </citation>
    <scope>NUCLEOTIDE SEQUENCE [LARGE SCALE GENOMIC DNA]</scope>
    <source>
        <strain evidence="14">SPO-2</strain>
    </source>
</reference>
<keyword evidence="7 12" id="KW-0863">Zinc-finger</keyword>
<dbReference type="InterPro" id="IPR015036">
    <property type="entry name" value="NRDP1"/>
</dbReference>
<keyword evidence="9" id="KW-0862">Zinc</keyword>
<comment type="pathway">
    <text evidence="2">Protein modification; protein ubiquitination.</text>
</comment>
<dbReference type="PANTHER" id="PTHR10131">
    <property type="entry name" value="TNF RECEPTOR ASSOCIATED FACTOR"/>
    <property type="match status" value="1"/>
</dbReference>
<evidence type="ECO:0000256" key="7">
    <source>
        <dbReference type="ARBA" id="ARBA00022771"/>
    </source>
</evidence>
<evidence type="ECO:0000256" key="10">
    <source>
        <dbReference type="ARBA" id="ARBA00030556"/>
    </source>
</evidence>
<evidence type="ECO:0000256" key="2">
    <source>
        <dbReference type="ARBA" id="ARBA00004906"/>
    </source>
</evidence>
<dbReference type="Pfam" id="PF13923">
    <property type="entry name" value="zf-C3HC4_2"/>
    <property type="match status" value="1"/>
</dbReference>
<accession>A0AAV7JQ32</accession>
<sequence>MGYELGRFEEAVDEELLCAICRMVLESPVQFRQCEHAFCDLCISEWLRHKNVCPIDRNLVIPTDLIPTPRILRNLLGKLSISCNNRELGCIERMPLESLHTHLDMCNFNPTRQVQCEDGCGCLIEVRHLSKHSCLSTLGSMVRERDENILKLSSQLKELKQVVSDQHHEILLVKEIVRNLRISSISAGLTTEAETDSVRERVKWLSSLSRARISRWGGMISTPDSVLQAMVKRALIDSGCPVELATQLISNSHERRWPPGLSMLETRQSNRHRYEEFVPKRIPTKQAIVLMACENEHMGEAMMRDPGFVIIFAHGVD</sequence>
<gene>
    <name evidence="14" type="ORF">LOD99_5794</name>
</gene>
<dbReference type="AlphaFoldDB" id="A0AAV7JQ32"/>
<dbReference type="GO" id="GO:0016567">
    <property type="term" value="P:protein ubiquitination"/>
    <property type="evidence" value="ECO:0007669"/>
    <property type="project" value="InterPro"/>
</dbReference>
<dbReference type="GO" id="GO:0008270">
    <property type="term" value="F:zinc ion binding"/>
    <property type="evidence" value="ECO:0007669"/>
    <property type="project" value="UniProtKB-KW"/>
</dbReference>
<dbReference type="SUPFAM" id="SSF49599">
    <property type="entry name" value="TRAF domain-like"/>
    <property type="match status" value="1"/>
</dbReference>
<comment type="caution">
    <text evidence="14">The sequence shown here is derived from an EMBL/GenBank/DDBJ whole genome shotgun (WGS) entry which is preliminary data.</text>
</comment>
<dbReference type="Proteomes" id="UP001165289">
    <property type="component" value="Unassembled WGS sequence"/>
</dbReference>
<evidence type="ECO:0000256" key="8">
    <source>
        <dbReference type="ARBA" id="ARBA00022786"/>
    </source>
</evidence>
<evidence type="ECO:0000256" key="11">
    <source>
        <dbReference type="ARBA" id="ARBA00031762"/>
    </source>
</evidence>
<feature type="domain" description="RING-type" evidence="13">
    <location>
        <begin position="18"/>
        <end position="57"/>
    </location>
</feature>
<keyword evidence="6" id="KW-0479">Metal-binding</keyword>
<keyword evidence="15" id="KW-1185">Reference proteome</keyword>
<evidence type="ECO:0000256" key="5">
    <source>
        <dbReference type="ARBA" id="ARBA00022679"/>
    </source>
</evidence>
<evidence type="ECO:0000313" key="15">
    <source>
        <dbReference type="Proteomes" id="UP001165289"/>
    </source>
</evidence>
<evidence type="ECO:0000256" key="9">
    <source>
        <dbReference type="ARBA" id="ARBA00022833"/>
    </source>
</evidence>
<dbReference type="SUPFAM" id="SSF57850">
    <property type="entry name" value="RING/U-box"/>
    <property type="match status" value="1"/>
</dbReference>
<dbReference type="Gene3D" id="3.30.40.10">
    <property type="entry name" value="Zinc/RING finger domain, C3HC4 (zinc finger)"/>
    <property type="match status" value="2"/>
</dbReference>
<evidence type="ECO:0000259" key="13">
    <source>
        <dbReference type="PROSITE" id="PS50089"/>
    </source>
</evidence>
<dbReference type="PANTHER" id="PTHR10131:SF157">
    <property type="entry name" value="RECEPTOR-ASSOCIATED FACTOR, PUTATIVE-RELATED"/>
    <property type="match status" value="1"/>
</dbReference>
<organism evidence="14 15">
    <name type="scientific">Oopsacas minuta</name>
    <dbReference type="NCBI Taxonomy" id="111878"/>
    <lineage>
        <taxon>Eukaryota</taxon>
        <taxon>Metazoa</taxon>
        <taxon>Porifera</taxon>
        <taxon>Hexactinellida</taxon>
        <taxon>Hexasterophora</taxon>
        <taxon>Lyssacinosida</taxon>
        <taxon>Leucopsacidae</taxon>
        <taxon>Oopsacas</taxon>
    </lineage>
</organism>